<protein>
    <submittedName>
        <fullName evidence="1">1693_t:CDS:1</fullName>
    </submittedName>
</protein>
<gene>
    <name evidence="1" type="ORF">SCALOS_LOCUS4327</name>
</gene>
<reference evidence="1" key="1">
    <citation type="submission" date="2021-06" db="EMBL/GenBank/DDBJ databases">
        <authorList>
            <person name="Kallberg Y."/>
            <person name="Tangrot J."/>
            <person name="Rosling A."/>
        </authorList>
    </citation>
    <scope>NUCLEOTIDE SEQUENCE</scope>
    <source>
        <strain evidence="1">AU212A</strain>
    </source>
</reference>
<sequence length="415" mass="47819">MAKNSQQTNEGQERIVSDMGEETEEIETEDEGSSDETNNENEGNEAENSEEPGSKIHPDFTEELQKEWEDRGFNYESCKGKQLIPKQVRGNEQQLREEYNNTFISAQEWLENNYPDKKTQKIYLNQQLEGVLDCSGYKGLYQIFISNQVDSSRLEIKGGSCYEEETKIIPCIPAQTWLDKNCPKNGTCIIEKDEYGEKYDNFGKTRGEIEKLDIGGQAKENEEEFRDLSDKYEYFGTCPECQQPNASGEHIANGGFGKVEKARLRGGTIVGDKEGNYIMVMEFMNEGNLREYLKKNYQKLDFKDDYKCPKLYFLQQITQGLKDIHRKKLVHRDFHSGNIIIDEENKGSEYETITYGEPNNRPDMIEKPKTTTKPYPMKSNTPLTNLMKSDTMLFLIGQEFNEIGTQTDDNDTSKK</sequence>
<organism evidence="1 2">
    <name type="scientific">Scutellospora calospora</name>
    <dbReference type="NCBI Taxonomy" id="85575"/>
    <lineage>
        <taxon>Eukaryota</taxon>
        <taxon>Fungi</taxon>
        <taxon>Fungi incertae sedis</taxon>
        <taxon>Mucoromycota</taxon>
        <taxon>Glomeromycotina</taxon>
        <taxon>Glomeromycetes</taxon>
        <taxon>Diversisporales</taxon>
        <taxon>Gigasporaceae</taxon>
        <taxon>Scutellospora</taxon>
    </lineage>
</organism>
<dbReference type="Proteomes" id="UP000789860">
    <property type="component" value="Unassembled WGS sequence"/>
</dbReference>
<comment type="caution">
    <text evidence="1">The sequence shown here is derived from an EMBL/GenBank/DDBJ whole genome shotgun (WGS) entry which is preliminary data.</text>
</comment>
<proteinExistence type="predicted"/>
<evidence type="ECO:0000313" key="1">
    <source>
        <dbReference type="EMBL" id="CAG8527739.1"/>
    </source>
</evidence>
<evidence type="ECO:0000313" key="2">
    <source>
        <dbReference type="Proteomes" id="UP000789860"/>
    </source>
</evidence>
<keyword evidence="2" id="KW-1185">Reference proteome</keyword>
<accession>A0ACA9LKJ6</accession>
<name>A0ACA9LKJ6_9GLOM</name>
<dbReference type="EMBL" id="CAJVPM010005770">
    <property type="protein sequence ID" value="CAG8527739.1"/>
    <property type="molecule type" value="Genomic_DNA"/>
</dbReference>